<gene>
    <name evidence="6" type="ORF">CRYO30217_01663</name>
</gene>
<comment type="caution">
    <text evidence="4">Lacks conserved residue(s) required for the propagation of feature annotation.</text>
</comment>
<dbReference type="PANTHER" id="PTHR14226:SF78">
    <property type="entry name" value="SLR0060 PROTEIN"/>
    <property type="match status" value="1"/>
</dbReference>
<dbReference type="PANTHER" id="PTHR14226">
    <property type="entry name" value="NEUROPATHY TARGET ESTERASE/SWISS CHEESE D.MELANOGASTER"/>
    <property type="match status" value="1"/>
</dbReference>
<sequence>MQSPHEVKEKLNQLKSGDQVNLVLSGGAIKGVAHLPLIEYLEERKIKINAISGSSAGAVVGVMYASGMKPREILHFFTAYPLFRYSWIRPGKGGIFNTLKYTQHFQDYIKKTFEELTIPVHICATNLNEGKPVYFKTGELMQPLIASCAVPGIYSSVEIEDQLYADGGVMDNYPIAPFENEPEITIGSFVRIPSVLDRNGLKTTRKIVKRSVFLQRFALEVPKFEKTYVTLLNELNEFSAFKQKDAEAIYTITKKKYFS</sequence>
<accession>A0A916JM88</accession>
<dbReference type="GO" id="GO:0016787">
    <property type="term" value="F:hydrolase activity"/>
    <property type="evidence" value="ECO:0007669"/>
    <property type="project" value="UniProtKB-UniRule"/>
</dbReference>
<evidence type="ECO:0000256" key="2">
    <source>
        <dbReference type="ARBA" id="ARBA00022963"/>
    </source>
</evidence>
<dbReference type="KEGG" id="ptan:CRYO30217_01663"/>
<evidence type="ECO:0000313" key="6">
    <source>
        <dbReference type="EMBL" id="CAG5081546.1"/>
    </source>
</evidence>
<dbReference type="InterPro" id="IPR002641">
    <property type="entry name" value="PNPLA_dom"/>
</dbReference>
<evidence type="ECO:0000256" key="1">
    <source>
        <dbReference type="ARBA" id="ARBA00022801"/>
    </source>
</evidence>
<dbReference type="SUPFAM" id="SSF52151">
    <property type="entry name" value="FabD/lysophospholipase-like"/>
    <property type="match status" value="1"/>
</dbReference>
<dbReference type="Proteomes" id="UP000683507">
    <property type="component" value="Chromosome"/>
</dbReference>
<keyword evidence="2 4" id="KW-0442">Lipid degradation</keyword>
<dbReference type="GO" id="GO:0016042">
    <property type="term" value="P:lipid catabolic process"/>
    <property type="evidence" value="ECO:0007669"/>
    <property type="project" value="UniProtKB-UniRule"/>
</dbReference>
<dbReference type="AlphaFoldDB" id="A0A916JM88"/>
<evidence type="ECO:0000256" key="3">
    <source>
        <dbReference type="ARBA" id="ARBA00023098"/>
    </source>
</evidence>
<dbReference type="InterPro" id="IPR050301">
    <property type="entry name" value="NTE"/>
</dbReference>
<feature type="short sequence motif" description="GXSXG" evidence="4">
    <location>
        <begin position="53"/>
        <end position="57"/>
    </location>
</feature>
<protein>
    <recommendedName>
        <fullName evidence="5">PNPLA domain-containing protein</fullName>
    </recommendedName>
</protein>
<feature type="active site" description="Nucleophile" evidence="4">
    <location>
        <position position="55"/>
    </location>
</feature>
<keyword evidence="1 4" id="KW-0378">Hydrolase</keyword>
<dbReference type="EMBL" id="OU015584">
    <property type="protein sequence ID" value="CAG5081546.1"/>
    <property type="molecule type" value="Genomic_DNA"/>
</dbReference>
<feature type="active site" description="Proton acceptor" evidence="4">
    <location>
        <position position="166"/>
    </location>
</feature>
<keyword evidence="7" id="KW-1185">Reference proteome</keyword>
<proteinExistence type="predicted"/>
<name>A0A916JM88_9FLAO</name>
<dbReference type="Gene3D" id="3.40.1090.10">
    <property type="entry name" value="Cytosolic phospholipase A2 catalytic domain"/>
    <property type="match status" value="2"/>
</dbReference>
<evidence type="ECO:0000256" key="4">
    <source>
        <dbReference type="PROSITE-ProRule" id="PRU01161"/>
    </source>
</evidence>
<feature type="domain" description="PNPLA" evidence="5">
    <location>
        <begin position="22"/>
        <end position="179"/>
    </location>
</feature>
<dbReference type="RefSeq" id="WP_258541857.1">
    <property type="nucleotide sequence ID" value="NZ_OU015584.1"/>
</dbReference>
<dbReference type="InterPro" id="IPR016035">
    <property type="entry name" value="Acyl_Trfase/lysoPLipase"/>
</dbReference>
<evidence type="ECO:0000313" key="7">
    <source>
        <dbReference type="Proteomes" id="UP000683507"/>
    </source>
</evidence>
<dbReference type="Pfam" id="PF01734">
    <property type="entry name" value="Patatin"/>
    <property type="match status" value="1"/>
</dbReference>
<evidence type="ECO:0000259" key="5">
    <source>
        <dbReference type="PROSITE" id="PS51635"/>
    </source>
</evidence>
<feature type="short sequence motif" description="DGA/G" evidence="4">
    <location>
        <begin position="166"/>
        <end position="168"/>
    </location>
</feature>
<keyword evidence="3 4" id="KW-0443">Lipid metabolism</keyword>
<dbReference type="PROSITE" id="PS51635">
    <property type="entry name" value="PNPLA"/>
    <property type="match status" value="1"/>
</dbReference>
<reference evidence="6" key="1">
    <citation type="submission" date="2021-04" db="EMBL/GenBank/DDBJ databases">
        <authorList>
            <person name="Rodrigo-Torres L."/>
            <person name="Arahal R. D."/>
            <person name="Lucena T."/>
        </authorList>
    </citation>
    <scope>NUCLEOTIDE SEQUENCE</scope>
    <source>
        <strain evidence="6">AS29M-1</strain>
    </source>
</reference>
<organism evidence="6 7">
    <name type="scientific">Parvicella tangerina</name>
    <dbReference type="NCBI Taxonomy" id="2829795"/>
    <lineage>
        <taxon>Bacteria</taxon>
        <taxon>Pseudomonadati</taxon>
        <taxon>Bacteroidota</taxon>
        <taxon>Flavobacteriia</taxon>
        <taxon>Flavobacteriales</taxon>
        <taxon>Parvicellaceae</taxon>
        <taxon>Parvicella</taxon>
    </lineage>
</organism>